<evidence type="ECO:0000256" key="2">
    <source>
        <dbReference type="ARBA" id="ARBA00023012"/>
    </source>
</evidence>
<evidence type="ECO:0000256" key="7">
    <source>
        <dbReference type="PROSITE-ProRule" id="PRU01091"/>
    </source>
</evidence>
<name>A0AAE9ZCS0_9GAMM</name>
<dbReference type="Gene3D" id="1.10.10.10">
    <property type="entry name" value="Winged helix-like DNA-binding domain superfamily/Winged helix DNA-binding domain"/>
    <property type="match status" value="1"/>
</dbReference>
<reference evidence="10 11" key="2">
    <citation type="journal article" date="2022" name="Mar. Drugs">
        <title>Bioassay-Guided Fractionation Leads to the Detection of Cholic Acid Generated by the Rare Thalassomonas sp.</title>
        <authorList>
            <person name="Pheiffer F."/>
            <person name="Schneider Y.K."/>
            <person name="Hansen E.H."/>
            <person name="Andersen J.H."/>
            <person name="Isaksson J."/>
            <person name="Busche T."/>
            <person name="R C."/>
            <person name="Kalinowski J."/>
            <person name="Zyl L.V."/>
            <person name="Trindade M."/>
        </authorList>
    </citation>
    <scope>NUCLEOTIDE SEQUENCE [LARGE SCALE GENOMIC DNA]</scope>
    <source>
        <strain evidence="10 11">XOM25</strain>
    </source>
</reference>
<keyword evidence="1 6" id="KW-0597">Phosphoprotein</keyword>
<feature type="domain" description="Response regulatory" evidence="8">
    <location>
        <begin position="3"/>
        <end position="116"/>
    </location>
</feature>
<dbReference type="Pfam" id="PF00072">
    <property type="entry name" value="Response_reg"/>
    <property type="match status" value="1"/>
</dbReference>
<dbReference type="PROSITE" id="PS51755">
    <property type="entry name" value="OMPR_PHOB"/>
    <property type="match status" value="1"/>
</dbReference>
<keyword evidence="11" id="KW-1185">Reference proteome</keyword>
<evidence type="ECO:0000259" key="8">
    <source>
        <dbReference type="PROSITE" id="PS50110"/>
    </source>
</evidence>
<organism evidence="10 11">
    <name type="scientific">Thalassomonas viridans</name>
    <dbReference type="NCBI Taxonomy" id="137584"/>
    <lineage>
        <taxon>Bacteria</taxon>
        <taxon>Pseudomonadati</taxon>
        <taxon>Pseudomonadota</taxon>
        <taxon>Gammaproteobacteria</taxon>
        <taxon>Alteromonadales</taxon>
        <taxon>Colwelliaceae</taxon>
        <taxon>Thalassomonas</taxon>
    </lineage>
</organism>
<dbReference type="AlphaFoldDB" id="A0AAE9ZCS0"/>
<dbReference type="GO" id="GO:0032993">
    <property type="term" value="C:protein-DNA complex"/>
    <property type="evidence" value="ECO:0007669"/>
    <property type="project" value="TreeGrafter"/>
</dbReference>
<feature type="modified residue" description="4-aspartylphosphate" evidence="6">
    <location>
        <position position="52"/>
    </location>
</feature>
<dbReference type="InterPro" id="IPR001789">
    <property type="entry name" value="Sig_transdc_resp-reg_receiver"/>
</dbReference>
<feature type="domain" description="OmpR/PhoB-type" evidence="9">
    <location>
        <begin position="119"/>
        <end position="219"/>
    </location>
</feature>
<evidence type="ECO:0000259" key="9">
    <source>
        <dbReference type="PROSITE" id="PS51755"/>
    </source>
</evidence>
<evidence type="ECO:0000256" key="5">
    <source>
        <dbReference type="ARBA" id="ARBA00023163"/>
    </source>
</evidence>
<sequence length="222" mass="25394">MSYILLVEDDLEIATTLLRFLKVKKFETKHLTSGEHVIATIKETKPDIVLLDVMIPVVNGVECCKLIREFSDVPVILLTAKVEEEDRVIGLESGADDYVCKPFSAMELILRIKAILKRGRKNLFSNTFTVNIDTYKLTYKEKNTELTHLEFSLFNLLYKQPERVFSRTQILEFAYPDMRDISDRTIDAHVKNIRKKIKGIGISNAVIESVYGAGYRFVAPSE</sequence>
<keyword evidence="2" id="KW-0902">Two-component regulatory system</keyword>
<dbReference type="InterPro" id="IPR001867">
    <property type="entry name" value="OmpR/PhoB-type_DNA-bd"/>
</dbReference>
<dbReference type="PANTHER" id="PTHR48111:SF4">
    <property type="entry name" value="DNA-BINDING DUAL TRANSCRIPTIONAL REGULATOR OMPR"/>
    <property type="match status" value="1"/>
</dbReference>
<dbReference type="InterPro" id="IPR039420">
    <property type="entry name" value="WalR-like"/>
</dbReference>
<dbReference type="Proteomes" id="UP000032352">
    <property type="component" value="Chromosome pTvir"/>
</dbReference>
<evidence type="ECO:0000256" key="1">
    <source>
        <dbReference type="ARBA" id="ARBA00022553"/>
    </source>
</evidence>
<evidence type="ECO:0000313" key="10">
    <source>
        <dbReference type="EMBL" id="WDE08693.1"/>
    </source>
</evidence>
<proteinExistence type="predicted"/>
<accession>A0AAE9ZCS0</accession>
<dbReference type="EMBL" id="CP059734">
    <property type="protein sequence ID" value="WDE08693.1"/>
    <property type="molecule type" value="Genomic_DNA"/>
</dbReference>
<dbReference type="PANTHER" id="PTHR48111">
    <property type="entry name" value="REGULATOR OF RPOS"/>
    <property type="match status" value="1"/>
</dbReference>
<evidence type="ECO:0000256" key="6">
    <source>
        <dbReference type="PROSITE-ProRule" id="PRU00169"/>
    </source>
</evidence>
<protein>
    <submittedName>
        <fullName evidence="10">Response regulator</fullName>
    </submittedName>
</protein>
<dbReference type="GO" id="GO:0000976">
    <property type="term" value="F:transcription cis-regulatory region binding"/>
    <property type="evidence" value="ECO:0007669"/>
    <property type="project" value="TreeGrafter"/>
</dbReference>
<gene>
    <name evidence="10" type="ORF">SG34_032810</name>
</gene>
<dbReference type="GO" id="GO:0000156">
    <property type="term" value="F:phosphorelay response regulator activity"/>
    <property type="evidence" value="ECO:0007669"/>
    <property type="project" value="TreeGrafter"/>
</dbReference>
<reference evidence="10 11" key="1">
    <citation type="journal article" date="2015" name="Genome Announc.">
        <title>Draft Genome Sequences of Marine Isolates of Thalassomonas viridans and Thalassomonas actiniarum.</title>
        <authorList>
            <person name="Olonade I."/>
            <person name="van Zyl L.J."/>
            <person name="Trindade M."/>
        </authorList>
    </citation>
    <scope>NUCLEOTIDE SEQUENCE [LARGE SCALE GENOMIC DNA]</scope>
    <source>
        <strain evidence="10 11">XOM25</strain>
    </source>
</reference>
<keyword evidence="3" id="KW-0805">Transcription regulation</keyword>
<dbReference type="GO" id="GO:0006355">
    <property type="term" value="P:regulation of DNA-templated transcription"/>
    <property type="evidence" value="ECO:0007669"/>
    <property type="project" value="InterPro"/>
</dbReference>
<dbReference type="SUPFAM" id="SSF52172">
    <property type="entry name" value="CheY-like"/>
    <property type="match status" value="1"/>
</dbReference>
<evidence type="ECO:0000256" key="4">
    <source>
        <dbReference type="ARBA" id="ARBA00023125"/>
    </source>
</evidence>
<dbReference type="GO" id="GO:0005829">
    <property type="term" value="C:cytosol"/>
    <property type="evidence" value="ECO:0007669"/>
    <property type="project" value="TreeGrafter"/>
</dbReference>
<dbReference type="Pfam" id="PF00486">
    <property type="entry name" value="Trans_reg_C"/>
    <property type="match status" value="1"/>
</dbReference>
<keyword evidence="5" id="KW-0804">Transcription</keyword>
<dbReference type="Gene3D" id="3.40.50.2300">
    <property type="match status" value="1"/>
</dbReference>
<dbReference type="SMART" id="SM00862">
    <property type="entry name" value="Trans_reg_C"/>
    <property type="match status" value="1"/>
</dbReference>
<dbReference type="SMART" id="SM00448">
    <property type="entry name" value="REC"/>
    <property type="match status" value="1"/>
</dbReference>
<dbReference type="InterPro" id="IPR011006">
    <property type="entry name" value="CheY-like_superfamily"/>
</dbReference>
<dbReference type="RefSeq" id="WP_044838605.1">
    <property type="nucleotide sequence ID" value="NZ_CP059734.1"/>
</dbReference>
<feature type="DNA-binding region" description="OmpR/PhoB-type" evidence="7">
    <location>
        <begin position="119"/>
        <end position="219"/>
    </location>
</feature>
<dbReference type="Gene3D" id="6.10.250.690">
    <property type="match status" value="1"/>
</dbReference>
<dbReference type="InterPro" id="IPR016032">
    <property type="entry name" value="Sig_transdc_resp-reg_C-effctor"/>
</dbReference>
<keyword evidence="4 7" id="KW-0238">DNA-binding</keyword>
<evidence type="ECO:0000256" key="3">
    <source>
        <dbReference type="ARBA" id="ARBA00023015"/>
    </source>
</evidence>
<dbReference type="InterPro" id="IPR036388">
    <property type="entry name" value="WH-like_DNA-bd_sf"/>
</dbReference>
<evidence type="ECO:0000313" key="11">
    <source>
        <dbReference type="Proteomes" id="UP000032352"/>
    </source>
</evidence>
<dbReference type="CDD" id="cd00383">
    <property type="entry name" value="trans_reg_C"/>
    <property type="match status" value="1"/>
</dbReference>
<dbReference type="PROSITE" id="PS50110">
    <property type="entry name" value="RESPONSE_REGULATORY"/>
    <property type="match status" value="1"/>
</dbReference>
<dbReference type="SUPFAM" id="SSF46894">
    <property type="entry name" value="C-terminal effector domain of the bipartite response regulators"/>
    <property type="match status" value="1"/>
</dbReference>
<dbReference type="KEGG" id="tvd:SG34_032810"/>